<dbReference type="Proteomes" id="UP001152798">
    <property type="component" value="Chromosome 6"/>
</dbReference>
<dbReference type="EMBL" id="OV725082">
    <property type="protein sequence ID" value="CAH1404151.1"/>
    <property type="molecule type" value="Genomic_DNA"/>
</dbReference>
<keyword evidence="1" id="KW-1133">Transmembrane helix</keyword>
<organism evidence="2 3">
    <name type="scientific">Nezara viridula</name>
    <name type="common">Southern green stink bug</name>
    <name type="synonym">Cimex viridulus</name>
    <dbReference type="NCBI Taxonomy" id="85310"/>
    <lineage>
        <taxon>Eukaryota</taxon>
        <taxon>Metazoa</taxon>
        <taxon>Ecdysozoa</taxon>
        <taxon>Arthropoda</taxon>
        <taxon>Hexapoda</taxon>
        <taxon>Insecta</taxon>
        <taxon>Pterygota</taxon>
        <taxon>Neoptera</taxon>
        <taxon>Paraneoptera</taxon>
        <taxon>Hemiptera</taxon>
        <taxon>Heteroptera</taxon>
        <taxon>Panheteroptera</taxon>
        <taxon>Pentatomomorpha</taxon>
        <taxon>Pentatomoidea</taxon>
        <taxon>Pentatomidae</taxon>
        <taxon>Pentatominae</taxon>
        <taxon>Nezara</taxon>
    </lineage>
</organism>
<dbReference type="AlphaFoldDB" id="A0A9P0HMG9"/>
<sequence>MTTTRTNKEKPRVDMELCWWGNTRLALDEVLKKPRLTGTFPFSAGEVGQSIRHVHFSGESKFQIEFGTELAGRDEAFEGDIQEATTHRIIGIDYSRNMEMTTYAFDVTFVRIVKSITSTIYNISSPVWMICNHKSLIKLVRLMASVEKELDKASLKLNLKPQLSFFLFPAMATVIAIAQCLWLYRKNDFLPAFSLGSIILGLLPSMSYLWQYLALHDVLRSLMHKIRKLDDTECFVNSYHSLILAYRAIDKLYGLQILMSFIISMLSILHSLHFTFSRTFDIMMVCQLLWTNFYSSLALLIIRKCVSSVEKVS</sequence>
<keyword evidence="3" id="KW-1185">Reference proteome</keyword>
<accession>A0A9P0HMG9</accession>
<feature type="transmembrane region" description="Helical" evidence="1">
    <location>
        <begin position="163"/>
        <end position="184"/>
    </location>
</feature>
<feature type="transmembrane region" description="Helical" evidence="1">
    <location>
        <begin position="190"/>
        <end position="215"/>
    </location>
</feature>
<keyword evidence="1" id="KW-0472">Membrane</keyword>
<feature type="transmembrane region" description="Helical" evidence="1">
    <location>
        <begin position="252"/>
        <end position="276"/>
    </location>
</feature>
<evidence type="ECO:0000256" key="1">
    <source>
        <dbReference type="SAM" id="Phobius"/>
    </source>
</evidence>
<protein>
    <submittedName>
        <fullName evidence="2">Uncharacterized protein</fullName>
    </submittedName>
</protein>
<proteinExistence type="predicted"/>
<name>A0A9P0HMG9_NEZVI</name>
<gene>
    <name evidence="2" type="ORF">NEZAVI_LOCUS12616</name>
</gene>
<evidence type="ECO:0000313" key="3">
    <source>
        <dbReference type="Proteomes" id="UP001152798"/>
    </source>
</evidence>
<keyword evidence="1" id="KW-0812">Transmembrane</keyword>
<reference evidence="2" key="1">
    <citation type="submission" date="2022-01" db="EMBL/GenBank/DDBJ databases">
        <authorList>
            <person name="King R."/>
        </authorList>
    </citation>
    <scope>NUCLEOTIDE SEQUENCE</scope>
</reference>
<evidence type="ECO:0000313" key="2">
    <source>
        <dbReference type="EMBL" id="CAH1404151.1"/>
    </source>
</evidence>